<dbReference type="InterPro" id="IPR011794">
    <property type="entry name" value="MerR"/>
</dbReference>
<dbReference type="GO" id="GO:0045340">
    <property type="term" value="F:mercury ion binding"/>
    <property type="evidence" value="ECO:0007669"/>
    <property type="project" value="InterPro"/>
</dbReference>
<keyword evidence="8" id="KW-0010">Activator</keyword>
<dbReference type="InterPro" id="IPR009061">
    <property type="entry name" value="DNA-bd_dom_put_sf"/>
</dbReference>
<dbReference type="AlphaFoldDB" id="A0A1X0Y630"/>
<keyword evidence="11" id="KW-0175">Coiled coil</keyword>
<keyword evidence="2" id="KW-0475">Mercuric resistance</keyword>
<keyword evidence="7" id="KW-0238">DNA-binding</keyword>
<gene>
    <name evidence="13" type="ORF">B5V00_06950</name>
</gene>
<dbReference type="PROSITE" id="PS50937">
    <property type="entry name" value="HTH_MERR_2"/>
    <property type="match status" value="1"/>
</dbReference>
<evidence type="ECO:0000256" key="11">
    <source>
        <dbReference type="SAM" id="Coils"/>
    </source>
</evidence>
<dbReference type="Gene3D" id="1.10.1660.10">
    <property type="match status" value="1"/>
</dbReference>
<evidence type="ECO:0000256" key="1">
    <source>
        <dbReference type="ARBA" id="ARBA00017146"/>
    </source>
</evidence>
<evidence type="ECO:0000256" key="9">
    <source>
        <dbReference type="ARBA" id="ARBA00023163"/>
    </source>
</evidence>
<keyword evidence="4" id="KW-0479">Metal-binding</keyword>
<keyword evidence="14" id="KW-1185">Reference proteome</keyword>
<dbReference type="InterPro" id="IPR015358">
    <property type="entry name" value="Tscrpt_reg_MerR_DNA-bd"/>
</dbReference>
<accession>A0A1X0Y630</accession>
<dbReference type="Proteomes" id="UP000193136">
    <property type="component" value="Unassembled WGS sequence"/>
</dbReference>
<evidence type="ECO:0000259" key="12">
    <source>
        <dbReference type="PROSITE" id="PS50937"/>
    </source>
</evidence>
<proteinExistence type="predicted"/>
<dbReference type="InterPro" id="IPR000551">
    <property type="entry name" value="MerR-type_HTH_dom"/>
</dbReference>
<dbReference type="CDD" id="cd04783">
    <property type="entry name" value="HTH_MerR1"/>
    <property type="match status" value="1"/>
</dbReference>
<keyword evidence="5" id="KW-0476">Mercury</keyword>
<dbReference type="GO" id="GO:0003700">
    <property type="term" value="F:DNA-binding transcription factor activity"/>
    <property type="evidence" value="ECO:0007669"/>
    <property type="project" value="InterPro"/>
</dbReference>
<dbReference type="Pfam" id="PF00376">
    <property type="entry name" value="MerR"/>
    <property type="match status" value="1"/>
</dbReference>
<evidence type="ECO:0000313" key="13">
    <source>
        <dbReference type="EMBL" id="ORJ60567.1"/>
    </source>
</evidence>
<evidence type="ECO:0000256" key="7">
    <source>
        <dbReference type="ARBA" id="ARBA00023125"/>
    </source>
</evidence>
<evidence type="ECO:0000256" key="4">
    <source>
        <dbReference type="ARBA" id="ARBA00022723"/>
    </source>
</evidence>
<sequence length="139" mass="15760">MGQLTIGQLARQSGVGVETIKFYQRRELVKQPPRPVSGFRKYPPETVRQVRFIRRAKELGFSLQEVGELLDLRMTAGTGCGAIRERAEAKLADIRRKRRDLERMETVLKQLTASCRGQGPLNDCPILGALDNEEKMPHE</sequence>
<dbReference type="SUPFAM" id="SSF46955">
    <property type="entry name" value="Putative DNA-binding domain"/>
    <property type="match status" value="1"/>
</dbReference>
<protein>
    <recommendedName>
        <fullName evidence="1">Mercuric resistance operon regulatory protein</fullName>
    </recommendedName>
</protein>
<dbReference type="RefSeq" id="WP_085010048.1">
    <property type="nucleotide sequence ID" value="NZ_NAAD01000007.1"/>
</dbReference>
<comment type="function">
    <text evidence="10">Mediates the mercuric-dependent induction of mercury resistance operon. In the absence of mercury MerR represses transcription by binding tightly to the mer operator region; when mercury is present the dimeric complex binds a single ion and becomes a potent transcriptional activator, while remaining bound to the mer site.</text>
</comment>
<name>A0A1X0Y630_9BACT</name>
<evidence type="ECO:0000256" key="10">
    <source>
        <dbReference type="ARBA" id="ARBA00024874"/>
    </source>
</evidence>
<comment type="caution">
    <text evidence="13">The sequence shown here is derived from an EMBL/GenBank/DDBJ whole genome shotgun (WGS) entry which is preliminary data.</text>
</comment>
<dbReference type="PANTHER" id="PTHR30204">
    <property type="entry name" value="REDOX-CYCLING DRUG-SENSING TRANSCRIPTIONAL ACTIVATOR SOXR"/>
    <property type="match status" value="1"/>
</dbReference>
<keyword evidence="9" id="KW-0804">Transcription</keyword>
<dbReference type="OrthoDB" id="9811000at2"/>
<evidence type="ECO:0000256" key="3">
    <source>
        <dbReference type="ARBA" id="ARBA00022491"/>
    </source>
</evidence>
<evidence type="ECO:0000256" key="5">
    <source>
        <dbReference type="ARBA" id="ARBA00022914"/>
    </source>
</evidence>
<keyword evidence="6" id="KW-0805">Transcription regulation</keyword>
<organism evidence="13 14">
    <name type="scientific">Geothermobacter hydrogeniphilus</name>
    <dbReference type="NCBI Taxonomy" id="1969733"/>
    <lineage>
        <taxon>Bacteria</taxon>
        <taxon>Pseudomonadati</taxon>
        <taxon>Thermodesulfobacteriota</taxon>
        <taxon>Desulfuromonadia</taxon>
        <taxon>Desulfuromonadales</taxon>
        <taxon>Geothermobacteraceae</taxon>
        <taxon>Geothermobacter</taxon>
    </lineage>
</organism>
<evidence type="ECO:0000256" key="8">
    <source>
        <dbReference type="ARBA" id="ARBA00023159"/>
    </source>
</evidence>
<dbReference type="SMART" id="SM00422">
    <property type="entry name" value="HTH_MERR"/>
    <property type="match status" value="1"/>
</dbReference>
<dbReference type="EMBL" id="NAAD01000007">
    <property type="protein sequence ID" value="ORJ60567.1"/>
    <property type="molecule type" value="Genomic_DNA"/>
</dbReference>
<keyword evidence="3" id="KW-0678">Repressor</keyword>
<dbReference type="InterPro" id="IPR047057">
    <property type="entry name" value="MerR_fam"/>
</dbReference>
<feature type="domain" description="HTH merR-type" evidence="12">
    <location>
        <begin position="1"/>
        <end position="72"/>
    </location>
</feature>
<evidence type="ECO:0000313" key="14">
    <source>
        <dbReference type="Proteomes" id="UP000193136"/>
    </source>
</evidence>
<evidence type="ECO:0000256" key="6">
    <source>
        <dbReference type="ARBA" id="ARBA00023015"/>
    </source>
</evidence>
<evidence type="ECO:0000256" key="2">
    <source>
        <dbReference type="ARBA" id="ARBA00022466"/>
    </source>
</evidence>
<dbReference type="GO" id="GO:0046689">
    <property type="term" value="P:response to mercury ion"/>
    <property type="evidence" value="ECO:0007669"/>
    <property type="project" value="UniProtKB-KW"/>
</dbReference>
<feature type="coiled-coil region" evidence="11">
    <location>
        <begin position="84"/>
        <end position="114"/>
    </location>
</feature>
<dbReference type="PANTHER" id="PTHR30204:SF69">
    <property type="entry name" value="MERR-FAMILY TRANSCRIPTIONAL REGULATOR"/>
    <property type="match status" value="1"/>
</dbReference>
<dbReference type="PRINTS" id="PR00040">
    <property type="entry name" value="HTHMERR"/>
</dbReference>
<dbReference type="GO" id="GO:0003677">
    <property type="term" value="F:DNA binding"/>
    <property type="evidence" value="ECO:0007669"/>
    <property type="project" value="UniProtKB-KW"/>
</dbReference>
<reference evidence="13 14" key="1">
    <citation type="submission" date="2017-03" db="EMBL/GenBank/DDBJ databases">
        <title>Genome sequence of Geothermobacter sp. EPR-M, Deep-Sea Iron Reducer.</title>
        <authorList>
            <person name="Tully B."/>
            <person name="Savalia P."/>
            <person name="Abuyen K."/>
            <person name="Baughan C."/>
            <person name="Romero E."/>
            <person name="Ronkowski C."/>
            <person name="Torres B."/>
            <person name="Tremblay J."/>
            <person name="Trujillo A."/>
            <person name="Tyler M."/>
            <person name="Perez-Rodriguez I."/>
            <person name="Amend J."/>
        </authorList>
    </citation>
    <scope>NUCLEOTIDE SEQUENCE [LARGE SCALE GENOMIC DNA]</scope>
    <source>
        <strain evidence="13 14">EPR-M</strain>
    </source>
</reference>
<dbReference type="Pfam" id="PF09278">
    <property type="entry name" value="MerR-DNA-bind"/>
    <property type="match status" value="1"/>
</dbReference>
<dbReference type="STRING" id="1969733.B5V00_06950"/>